<feature type="compositionally biased region" description="Basic and acidic residues" evidence="1">
    <location>
        <begin position="179"/>
        <end position="191"/>
    </location>
</feature>
<feature type="region of interest" description="Disordered" evidence="1">
    <location>
        <begin position="1"/>
        <end position="285"/>
    </location>
</feature>
<accession>A0A6J4HBT0</accession>
<feature type="region of interest" description="Disordered" evidence="1">
    <location>
        <begin position="297"/>
        <end position="445"/>
    </location>
</feature>
<name>A0A6J4HBT0_9ACTN</name>
<dbReference type="AlphaFoldDB" id="A0A6J4HBT0"/>
<feature type="compositionally biased region" description="Low complexity" evidence="1">
    <location>
        <begin position="329"/>
        <end position="346"/>
    </location>
</feature>
<dbReference type="EMBL" id="CADCTP010000025">
    <property type="protein sequence ID" value="CAA9217081.1"/>
    <property type="molecule type" value="Genomic_DNA"/>
</dbReference>
<gene>
    <name evidence="2" type="ORF">AVDCRST_MAG41-318</name>
</gene>
<dbReference type="GO" id="GO:0016491">
    <property type="term" value="F:oxidoreductase activity"/>
    <property type="evidence" value="ECO:0007669"/>
    <property type="project" value="UniProtKB-KW"/>
</dbReference>
<organism evidence="2">
    <name type="scientific">uncultured Mycobacteriales bacterium</name>
    <dbReference type="NCBI Taxonomy" id="581187"/>
    <lineage>
        <taxon>Bacteria</taxon>
        <taxon>Bacillati</taxon>
        <taxon>Actinomycetota</taxon>
        <taxon>Actinomycetes</taxon>
        <taxon>Mycobacteriales</taxon>
        <taxon>environmental samples</taxon>
    </lineage>
</organism>
<feature type="non-terminal residue" evidence="2">
    <location>
        <position position="1"/>
    </location>
</feature>
<reference evidence="2" key="1">
    <citation type="submission" date="2020-02" db="EMBL/GenBank/DDBJ databases">
        <authorList>
            <person name="Meier V. D."/>
        </authorList>
    </citation>
    <scope>NUCLEOTIDE SEQUENCE</scope>
    <source>
        <strain evidence="2">AVDCRST_MAG41</strain>
    </source>
</reference>
<keyword evidence="2" id="KW-0560">Oxidoreductase</keyword>
<feature type="compositionally biased region" description="Basic residues" evidence="1">
    <location>
        <begin position="385"/>
        <end position="410"/>
    </location>
</feature>
<feature type="compositionally biased region" description="Low complexity" evidence="1">
    <location>
        <begin position="257"/>
        <end position="268"/>
    </location>
</feature>
<protein>
    <submittedName>
        <fullName evidence="2">NADH-ubiquinone oxidoreductase chain D</fullName>
        <ecNumber evidence="2">1.6.5.3</ecNumber>
    </submittedName>
</protein>
<feature type="compositionally biased region" description="Low complexity" evidence="1">
    <location>
        <begin position="169"/>
        <end position="178"/>
    </location>
</feature>
<evidence type="ECO:0000256" key="1">
    <source>
        <dbReference type="SAM" id="MobiDB-lite"/>
    </source>
</evidence>
<sequence>DCQRHVPRGAGRLRGVPRDHRRQGAHRLRRRLGRVPGRGRRRGPDRAQLRPPAPVLARGAPAGAGDGGRDDHQRPPGHRLPAHRHREEHRIPDVDPGRHLRDADGLPVPVLQRDGVLPLGRAAARGRGAGAGAAHPDHPDGAQPHLLAPGQPRGRRHGAGRADRDDDGLPGARAGPGRLRADHRPADEPRLHPPRRCRAGPPARRGRGDPPGGQLPRRQVPGVRQAPHRPADLEGPPAGRRLPVAGRLPRPRRDRPGAALRRAALGPAQDRPVHGLRGVRLRGPDLDRLRQLRALPAPAGGDAAVAAHRHPGAGPAGAGPGDGGGPQDRLAGAARARAGRPGQLPRPRQEDHGSVDGVADPPLQAGHRGLPGATGPGLHRDRVAARRARLPRRLRRGHPTVPRARARPRVRQPAGAAGDDRGRPAGRPHPGAGRHRPGDGRRRPL</sequence>
<feature type="compositionally biased region" description="Basic and acidic residues" evidence="1">
    <location>
        <begin position="88"/>
        <end position="104"/>
    </location>
</feature>
<feature type="compositionally biased region" description="Basic and acidic residues" evidence="1">
    <location>
        <begin position="436"/>
        <end position="445"/>
    </location>
</feature>
<feature type="compositionally biased region" description="Gly residues" evidence="1">
    <location>
        <begin position="314"/>
        <end position="326"/>
    </location>
</feature>
<evidence type="ECO:0000313" key="2">
    <source>
        <dbReference type="EMBL" id="CAA9217081.1"/>
    </source>
</evidence>
<dbReference type="EC" id="1.6.5.3" evidence="2"/>
<feature type="compositionally biased region" description="Low complexity" evidence="1">
    <location>
        <begin position="297"/>
        <end position="306"/>
    </location>
</feature>
<keyword evidence="2" id="KW-0830">Ubiquinone</keyword>
<feature type="compositionally biased region" description="Basic residues" evidence="1">
    <location>
        <begin position="75"/>
        <end position="87"/>
    </location>
</feature>
<feature type="compositionally biased region" description="Basic residues" evidence="1">
    <location>
        <begin position="19"/>
        <end position="41"/>
    </location>
</feature>
<feature type="non-terminal residue" evidence="2">
    <location>
        <position position="445"/>
    </location>
</feature>
<proteinExistence type="predicted"/>